<keyword evidence="1" id="KW-0812">Transmembrane</keyword>
<dbReference type="EMBL" id="VYQF01000011">
    <property type="protein sequence ID" value="KAA9035641.1"/>
    <property type="molecule type" value="Genomic_DNA"/>
</dbReference>
<evidence type="ECO:0000313" key="3">
    <source>
        <dbReference type="Proteomes" id="UP000326903"/>
    </source>
</evidence>
<comment type="caution">
    <text evidence="2">The sequence shown here is derived from an EMBL/GenBank/DDBJ whole genome shotgun (WGS) entry which is preliminary data.</text>
</comment>
<accession>A0A5J5IAI1</accession>
<reference evidence="2 3" key="1">
    <citation type="submission" date="2019-09" db="EMBL/GenBank/DDBJ databases">
        <title>Draft genome sequence of Ginsengibacter sp. BR5-29.</title>
        <authorList>
            <person name="Im W.-T."/>
        </authorList>
    </citation>
    <scope>NUCLEOTIDE SEQUENCE [LARGE SCALE GENOMIC DNA]</scope>
    <source>
        <strain evidence="2 3">BR5-29</strain>
    </source>
</reference>
<evidence type="ECO:0000256" key="1">
    <source>
        <dbReference type="SAM" id="Phobius"/>
    </source>
</evidence>
<dbReference type="AlphaFoldDB" id="A0A5J5IAI1"/>
<keyword evidence="1" id="KW-1133">Transmembrane helix</keyword>
<dbReference type="Proteomes" id="UP000326903">
    <property type="component" value="Unassembled WGS sequence"/>
</dbReference>
<keyword evidence="3" id="KW-1185">Reference proteome</keyword>
<proteinExistence type="predicted"/>
<evidence type="ECO:0000313" key="2">
    <source>
        <dbReference type="EMBL" id="KAA9035641.1"/>
    </source>
</evidence>
<name>A0A5J5IAI1_9BACT</name>
<feature type="transmembrane region" description="Helical" evidence="1">
    <location>
        <begin position="7"/>
        <end position="29"/>
    </location>
</feature>
<organism evidence="2 3">
    <name type="scientific">Ginsengibacter hankyongi</name>
    <dbReference type="NCBI Taxonomy" id="2607284"/>
    <lineage>
        <taxon>Bacteria</taxon>
        <taxon>Pseudomonadati</taxon>
        <taxon>Bacteroidota</taxon>
        <taxon>Chitinophagia</taxon>
        <taxon>Chitinophagales</taxon>
        <taxon>Chitinophagaceae</taxon>
        <taxon>Ginsengibacter</taxon>
    </lineage>
</organism>
<keyword evidence="1" id="KW-0472">Membrane</keyword>
<sequence>MSKAAKLIKVLFSWIYIFTVNLCSDNFFLGSLNPNTVYSKNRMVANRRMDAAIVWVDEEKLLDT</sequence>
<gene>
    <name evidence="2" type="ORF">FW778_20665</name>
</gene>
<dbReference type="RefSeq" id="WP_150416797.1">
    <property type="nucleotide sequence ID" value="NZ_VYQF01000011.1"/>
</dbReference>
<protein>
    <submittedName>
        <fullName evidence="2">Uncharacterized protein</fullName>
    </submittedName>
</protein>